<accession>A0A149PBQ6</accession>
<sequence length="243" mass="26930">MTDELIEGFAKSMKYQTTLEERVILVKRIVDTALLSASKPAALQGQLKRGDMRVIDGLTWHCTDPDIDRWVSNGQPTPAAPAQSANAIYQTGWPSPENVWGDVDKQTYDTYEQFGYTRRRIVHAAPQPHPAQSCDCGPNCLDKGATEGCRYATPVQTGHCIGCGGLVPLQDMSYGHCKECQAAQTAKAGEADNTDYEALERERLGDPEKRTGIYAPKSAVVLDDERAAFPRYTEWMHLREHGQ</sequence>
<dbReference type="Proteomes" id="UP000075613">
    <property type="component" value="Unassembled WGS sequence"/>
</dbReference>
<organism evidence="1 2">
    <name type="scientific">Paraburkholderia monticola</name>
    <dbReference type="NCBI Taxonomy" id="1399968"/>
    <lineage>
        <taxon>Bacteria</taxon>
        <taxon>Pseudomonadati</taxon>
        <taxon>Pseudomonadota</taxon>
        <taxon>Betaproteobacteria</taxon>
        <taxon>Burkholderiales</taxon>
        <taxon>Burkholderiaceae</taxon>
        <taxon>Paraburkholderia</taxon>
    </lineage>
</organism>
<dbReference type="RefSeq" id="WP_062137531.1">
    <property type="nucleotide sequence ID" value="NZ_LRBG01000039.1"/>
</dbReference>
<reference evidence="1 2" key="1">
    <citation type="journal article" date="2015" name="Int. J. Syst. Evol. Microbiol.">
        <title>Burkholderia monticola sp. nov., isolated from mountain soil.</title>
        <authorList>
            <person name="Baek I."/>
            <person name="Seo B."/>
            <person name="Lee I."/>
            <person name="Yi H."/>
            <person name="Chun J."/>
        </authorList>
    </citation>
    <scope>NUCLEOTIDE SEQUENCE [LARGE SCALE GENOMIC DNA]</scope>
    <source>
        <strain evidence="1 2">JC2948</strain>
    </source>
</reference>
<evidence type="ECO:0000313" key="2">
    <source>
        <dbReference type="Proteomes" id="UP000075613"/>
    </source>
</evidence>
<gene>
    <name evidence="1" type="ORF">CI15_33455</name>
</gene>
<evidence type="ECO:0000313" key="1">
    <source>
        <dbReference type="EMBL" id="KXU82443.1"/>
    </source>
</evidence>
<comment type="caution">
    <text evidence="1">The sequence shown here is derived from an EMBL/GenBank/DDBJ whole genome shotgun (WGS) entry which is preliminary data.</text>
</comment>
<proteinExistence type="predicted"/>
<keyword evidence="2" id="KW-1185">Reference proteome</keyword>
<name>A0A149PBQ6_9BURK</name>
<dbReference type="EMBL" id="LRBG01000039">
    <property type="protein sequence ID" value="KXU82443.1"/>
    <property type="molecule type" value="Genomic_DNA"/>
</dbReference>
<protein>
    <submittedName>
        <fullName evidence="1">Uncharacterized protein</fullName>
    </submittedName>
</protein>
<dbReference type="OrthoDB" id="9114998at2"/>
<dbReference type="STRING" id="1399968.CI15_33455"/>
<dbReference type="AlphaFoldDB" id="A0A149PBQ6"/>